<keyword evidence="2" id="KW-1185">Reference proteome</keyword>
<protein>
    <submittedName>
        <fullName evidence="1">14.1 kDa</fullName>
    </submittedName>
</protein>
<organism evidence="1 2">
    <name type="scientific">Guinea pig adenovirus 1</name>
    <dbReference type="NCBI Taxonomy" id="2847100"/>
    <lineage>
        <taxon>Viruses</taxon>
        <taxon>Varidnaviria</taxon>
        <taxon>Bamfordvirae</taxon>
        <taxon>Preplasmiviricota</taxon>
        <taxon>Polisuviricotina</taxon>
        <taxon>Pharingeaviricetes</taxon>
        <taxon>Rowavirales</taxon>
        <taxon>Adenoviridae</taxon>
        <taxon>Mastadenovirus</taxon>
        <taxon>Mastadenovirus caviae</taxon>
        <taxon>Guinea pig mastadenovirus A</taxon>
    </lineage>
</organism>
<dbReference type="EMBL" id="MN986925">
    <property type="protein sequence ID" value="QIZ64153.1"/>
    <property type="molecule type" value="Genomic_DNA"/>
</dbReference>
<accession>A0AC61M0A9</accession>
<evidence type="ECO:0000313" key="2">
    <source>
        <dbReference type="Proteomes" id="UP000502787"/>
    </source>
</evidence>
<dbReference type="Proteomes" id="UP000502787">
    <property type="component" value="Segment"/>
</dbReference>
<reference evidence="1" key="1">
    <citation type="submission" date="2020-01" db="EMBL/GenBank/DDBJ databases">
        <title>Genomic and phylogenetic analysis of two Guinea pig adenovirus strains recovered from archival lung tissue.</title>
        <authorList>
            <person name="Hofmann-Sieber H."/>
            <person name="Gonzalez G."/>
            <person name="Spohn M."/>
            <person name="Dobner T."/>
            <person name="Kajon A.E."/>
        </authorList>
    </citation>
    <scope>NUCLEOTIDE SEQUENCE</scope>
    <source>
        <strain evidence="1">AUS96</strain>
    </source>
</reference>
<sequence length="231" mass="24692">MRGVSYDVPVDVSDVSVVREGHRSRHSESEREFHRINVAVVGRDLSQDLGHVAALFVKLDVLHEAVYLVLGGGFFAGASHRGGQIRAHALHETEERVVSDLVPHACVDHLSPLVPRSHDGLSQVDFHVTGKQTVPDQGEVQVVQRGGHVLGDEKVDDPTAQGVLSDVIGPLQFFHGGVKVDHEIEHALLPGLRRQHFAQLGDGLRDGGADLASKITRIGRGGDLGGGGRGG</sequence>
<proteinExistence type="predicted"/>
<evidence type="ECO:0000313" key="1">
    <source>
        <dbReference type="EMBL" id="QIZ64153.1"/>
    </source>
</evidence>
<name>A0AC61M0A9_9ADEN</name>